<evidence type="ECO:0000256" key="1">
    <source>
        <dbReference type="SAM" id="MobiDB-lite"/>
    </source>
</evidence>
<feature type="compositionally biased region" description="Basic and acidic residues" evidence="1">
    <location>
        <begin position="27"/>
        <end position="38"/>
    </location>
</feature>
<name>A0A1E4RPF7_9ASCO</name>
<dbReference type="Proteomes" id="UP000095085">
    <property type="component" value="Unassembled WGS sequence"/>
</dbReference>
<keyword evidence="3" id="KW-1185">Reference proteome</keyword>
<protein>
    <submittedName>
        <fullName evidence="2">Uncharacterized protein</fullName>
    </submittedName>
</protein>
<reference evidence="3" key="1">
    <citation type="submission" date="2016-05" db="EMBL/GenBank/DDBJ databases">
        <title>Comparative genomics of biotechnologically important yeasts.</title>
        <authorList>
            <consortium name="DOE Joint Genome Institute"/>
            <person name="Riley R."/>
            <person name="Haridas S."/>
            <person name="Wolfe K.H."/>
            <person name="Lopes M.R."/>
            <person name="Hittinger C.T."/>
            <person name="Goker M."/>
            <person name="Salamov A."/>
            <person name="Wisecaver J."/>
            <person name="Long T.M."/>
            <person name="Aerts A.L."/>
            <person name="Barry K."/>
            <person name="Choi C."/>
            <person name="Clum A."/>
            <person name="Coughlan A.Y."/>
            <person name="Deshpande S."/>
            <person name="Douglass A.P."/>
            <person name="Hanson S.J."/>
            <person name="Klenk H.-P."/>
            <person name="Labutti K."/>
            <person name="Lapidus A."/>
            <person name="Lindquist E."/>
            <person name="Lipzen A."/>
            <person name="Meier-Kolthoff J.P."/>
            <person name="Ohm R.A."/>
            <person name="Otillar R.P."/>
            <person name="Pangilinan J."/>
            <person name="Peng Y."/>
            <person name="Rokas A."/>
            <person name="Rosa C.A."/>
            <person name="Scheuner C."/>
            <person name="Sibirny A.A."/>
            <person name="Slot J.C."/>
            <person name="Stielow J.B."/>
            <person name="Sun H."/>
            <person name="Kurtzman C.P."/>
            <person name="Blackwell M."/>
            <person name="Grigoriev I.V."/>
            <person name="Jeffries T.W."/>
        </authorList>
    </citation>
    <scope>NUCLEOTIDE SEQUENCE [LARGE SCALE GENOMIC DNA]</scope>
    <source>
        <strain evidence="3">NRRL Y-1933</strain>
    </source>
</reference>
<organism evidence="2 3">
    <name type="scientific">Hyphopichia burtonii NRRL Y-1933</name>
    <dbReference type="NCBI Taxonomy" id="984485"/>
    <lineage>
        <taxon>Eukaryota</taxon>
        <taxon>Fungi</taxon>
        <taxon>Dikarya</taxon>
        <taxon>Ascomycota</taxon>
        <taxon>Saccharomycotina</taxon>
        <taxon>Pichiomycetes</taxon>
        <taxon>Debaryomycetaceae</taxon>
        <taxon>Hyphopichia</taxon>
    </lineage>
</organism>
<feature type="compositionally biased region" description="Polar residues" evidence="1">
    <location>
        <begin position="1"/>
        <end position="11"/>
    </location>
</feature>
<dbReference type="GeneID" id="30997514"/>
<gene>
    <name evidence="2" type="ORF">HYPBUDRAFT_194503</name>
</gene>
<dbReference type="AlphaFoldDB" id="A0A1E4RPF7"/>
<feature type="region of interest" description="Disordered" evidence="1">
    <location>
        <begin position="1"/>
        <end position="38"/>
    </location>
</feature>
<feature type="region of interest" description="Disordered" evidence="1">
    <location>
        <begin position="54"/>
        <end position="97"/>
    </location>
</feature>
<evidence type="ECO:0000313" key="2">
    <source>
        <dbReference type="EMBL" id="ODV69116.1"/>
    </source>
</evidence>
<accession>A0A1E4RPF7</accession>
<feature type="compositionally biased region" description="Low complexity" evidence="1">
    <location>
        <begin position="58"/>
        <end position="76"/>
    </location>
</feature>
<dbReference type="RefSeq" id="XP_020078183.1">
    <property type="nucleotide sequence ID" value="XM_020222965.1"/>
</dbReference>
<evidence type="ECO:0000313" key="3">
    <source>
        <dbReference type="Proteomes" id="UP000095085"/>
    </source>
</evidence>
<proteinExistence type="predicted"/>
<sequence length="141" mass="16007">MLETFTDTSTKSPEKSTTRNQENVFKTQRDSLTDMSRKSPDFCRLIPEKVLKDKPEAFSESVSGSSSTCVSTASPSNTSDEEDGELMEHSHLNESNGTITMRESINIEDIRVFGICEERMDKFEAMVNEAVKQDYEIYFSH</sequence>
<dbReference type="EMBL" id="KV454539">
    <property type="protein sequence ID" value="ODV69116.1"/>
    <property type="molecule type" value="Genomic_DNA"/>
</dbReference>